<name>A0AAE9YXC0_9GAMM</name>
<protein>
    <submittedName>
        <fullName evidence="1">Uncharacterized protein</fullName>
    </submittedName>
</protein>
<keyword evidence="2" id="KW-1185">Reference proteome</keyword>
<reference evidence="1 2" key="2">
    <citation type="journal article" date="2022" name="Mar. Drugs">
        <title>Bioassay-Guided Fractionation Leads to the Detection of Cholic Acid Generated by the Rare Thalassomonas sp.</title>
        <authorList>
            <person name="Pheiffer F."/>
            <person name="Schneider Y.K."/>
            <person name="Hansen E.H."/>
            <person name="Andersen J.H."/>
            <person name="Isaksson J."/>
            <person name="Busche T."/>
            <person name="R C."/>
            <person name="Kalinowski J."/>
            <person name="Zyl L.V."/>
            <person name="Trindade M."/>
        </authorList>
    </citation>
    <scope>NUCLEOTIDE SEQUENCE [LARGE SCALE GENOMIC DNA]</scope>
    <source>
        <strain evidence="1 2">A5K-106</strain>
    </source>
</reference>
<dbReference type="AlphaFoldDB" id="A0AAE9YXC0"/>
<accession>A0AAE9YXC0</accession>
<evidence type="ECO:0000313" key="2">
    <source>
        <dbReference type="Proteomes" id="UP000032568"/>
    </source>
</evidence>
<dbReference type="RefSeq" id="WP_044835609.1">
    <property type="nucleotide sequence ID" value="NZ_CP059736.1"/>
</dbReference>
<evidence type="ECO:0000313" key="1">
    <source>
        <dbReference type="EMBL" id="WDE02628.1"/>
    </source>
</evidence>
<sequence length="102" mass="11455">MATQVMKYHVLMYGSPNGYQTNRAQIALYDSSGNTVAFVRFNDPEMKFEEDSESGGRIKMHLPSSMFEGVLDVLRNEKPVYVYYAQGRGFLSTSTEPVGEGE</sequence>
<reference evidence="1 2" key="1">
    <citation type="journal article" date="2015" name="Genome Announc.">
        <title>Draft Genome Sequences of Marine Isolates of Thalassomonas viridans and Thalassomonas actiniarum.</title>
        <authorList>
            <person name="Olonade I."/>
            <person name="van Zyl L.J."/>
            <person name="Trindade M."/>
        </authorList>
    </citation>
    <scope>NUCLEOTIDE SEQUENCE [LARGE SCALE GENOMIC DNA]</scope>
    <source>
        <strain evidence="1 2">A5K-106</strain>
    </source>
</reference>
<dbReference type="Proteomes" id="UP000032568">
    <property type="component" value="Chromosome pTact"/>
</dbReference>
<gene>
    <name evidence="1" type="ORF">SG35_029940</name>
</gene>
<dbReference type="KEGG" id="tact:SG35_029940"/>
<organism evidence="1 2">
    <name type="scientific">Thalassomonas actiniarum</name>
    <dbReference type="NCBI Taxonomy" id="485447"/>
    <lineage>
        <taxon>Bacteria</taxon>
        <taxon>Pseudomonadati</taxon>
        <taxon>Pseudomonadota</taxon>
        <taxon>Gammaproteobacteria</taxon>
        <taxon>Alteromonadales</taxon>
        <taxon>Colwelliaceae</taxon>
        <taxon>Thalassomonas</taxon>
    </lineage>
</organism>
<proteinExistence type="predicted"/>
<dbReference type="EMBL" id="CP059736">
    <property type="protein sequence ID" value="WDE02628.1"/>
    <property type="molecule type" value="Genomic_DNA"/>
</dbReference>